<keyword evidence="13" id="KW-1185">Reference proteome</keyword>
<name>A0ABW5DX23_9PROT</name>
<feature type="domain" description="Glutamine amidotransferase" evidence="11">
    <location>
        <begin position="15"/>
        <end position="208"/>
    </location>
</feature>
<dbReference type="EC" id="3.5.1.2" evidence="10"/>
<dbReference type="GO" id="GO:0016829">
    <property type="term" value="F:lyase activity"/>
    <property type="evidence" value="ECO:0007669"/>
    <property type="project" value="UniProtKB-KW"/>
</dbReference>
<dbReference type="Proteomes" id="UP001597295">
    <property type="component" value="Unassembled WGS sequence"/>
</dbReference>
<evidence type="ECO:0000256" key="10">
    <source>
        <dbReference type="HAMAP-Rule" id="MF_00278"/>
    </source>
</evidence>
<dbReference type="PANTHER" id="PTHR42701:SF1">
    <property type="entry name" value="IMIDAZOLE GLYCEROL PHOSPHATE SYNTHASE SUBUNIT HISH"/>
    <property type="match status" value="1"/>
</dbReference>
<evidence type="ECO:0000256" key="2">
    <source>
        <dbReference type="ARBA" id="ARBA00011152"/>
    </source>
</evidence>
<dbReference type="PIRSF" id="PIRSF000495">
    <property type="entry name" value="Amidotransf_hisH"/>
    <property type="match status" value="1"/>
</dbReference>
<proteinExistence type="inferred from homology"/>
<comment type="caution">
    <text evidence="12">The sequence shown here is derived from an EMBL/GenBank/DDBJ whole genome shotgun (WGS) entry which is preliminary data.</text>
</comment>
<comment type="catalytic activity">
    <reaction evidence="8 10">
        <text>5-[(5-phospho-1-deoxy-D-ribulos-1-ylimino)methylamino]-1-(5-phospho-beta-D-ribosyl)imidazole-4-carboxamide + L-glutamine = D-erythro-1-(imidazol-4-yl)glycerol 3-phosphate + 5-amino-1-(5-phospho-beta-D-ribosyl)imidazole-4-carboxamide + L-glutamate + H(+)</text>
        <dbReference type="Rhea" id="RHEA:24793"/>
        <dbReference type="ChEBI" id="CHEBI:15378"/>
        <dbReference type="ChEBI" id="CHEBI:29985"/>
        <dbReference type="ChEBI" id="CHEBI:58278"/>
        <dbReference type="ChEBI" id="CHEBI:58359"/>
        <dbReference type="ChEBI" id="CHEBI:58475"/>
        <dbReference type="ChEBI" id="CHEBI:58525"/>
        <dbReference type="EC" id="4.3.2.10"/>
    </reaction>
</comment>
<feature type="active site" description="Nucleophile" evidence="10">
    <location>
        <position position="88"/>
    </location>
</feature>
<evidence type="ECO:0000256" key="9">
    <source>
        <dbReference type="ARBA" id="ARBA00049534"/>
    </source>
</evidence>
<keyword evidence="7 10" id="KW-0456">Lyase</keyword>
<dbReference type="InterPro" id="IPR017926">
    <property type="entry name" value="GATASE"/>
</dbReference>
<evidence type="ECO:0000313" key="12">
    <source>
        <dbReference type="EMBL" id="MFD2265308.1"/>
    </source>
</evidence>
<dbReference type="InterPro" id="IPR010139">
    <property type="entry name" value="Imidazole-glycPsynth_HisH"/>
</dbReference>
<evidence type="ECO:0000256" key="8">
    <source>
        <dbReference type="ARBA" id="ARBA00047838"/>
    </source>
</evidence>
<evidence type="ECO:0000256" key="4">
    <source>
        <dbReference type="ARBA" id="ARBA00022801"/>
    </source>
</evidence>
<dbReference type="EMBL" id="JBHUIP010000016">
    <property type="protein sequence ID" value="MFD2265308.1"/>
    <property type="molecule type" value="Genomic_DNA"/>
</dbReference>
<feature type="active site" evidence="10">
    <location>
        <position position="193"/>
    </location>
</feature>
<keyword evidence="3 10" id="KW-0028">Amino-acid biosynthesis</keyword>
<feature type="active site" evidence="10">
    <location>
        <position position="195"/>
    </location>
</feature>
<sequence length="213" mass="22748">MKVVVVDYGSGNLTSAAKAVERAALERGVAADVIVSGDAKIVGSADRLVVPGQGAFADCRAGLLAVPGLFDAVQDVAITKARPFFGICVGMQLMCEAGLEFGTHPGFGWIQGKCEKFDLPPQFKIPHMGWNELTVTQDGHPVMRDVATGEHVYFVHSYHLTDVPAAQILATSDYGRPVVAIVGRDNLVGTQFHVEKSQATGLKLLGNFLEWTP</sequence>
<accession>A0ABW5DX23</accession>
<evidence type="ECO:0000256" key="7">
    <source>
        <dbReference type="ARBA" id="ARBA00023239"/>
    </source>
</evidence>
<comment type="subcellular location">
    <subcellularLocation>
        <location evidence="10">Cytoplasm</location>
    </subcellularLocation>
</comment>
<dbReference type="PANTHER" id="PTHR42701">
    <property type="entry name" value="IMIDAZOLE GLYCEROL PHOSPHATE SYNTHASE SUBUNIT HISH"/>
    <property type="match status" value="1"/>
</dbReference>
<evidence type="ECO:0000313" key="13">
    <source>
        <dbReference type="Proteomes" id="UP001597295"/>
    </source>
</evidence>
<dbReference type="NCBIfam" id="TIGR01855">
    <property type="entry name" value="IMP_synth_hisH"/>
    <property type="match status" value="1"/>
</dbReference>
<evidence type="ECO:0000259" key="11">
    <source>
        <dbReference type="Pfam" id="PF00117"/>
    </source>
</evidence>
<reference evidence="13" key="1">
    <citation type="journal article" date="2019" name="Int. J. Syst. Evol. Microbiol.">
        <title>The Global Catalogue of Microorganisms (GCM) 10K type strain sequencing project: providing services to taxonomists for standard genome sequencing and annotation.</title>
        <authorList>
            <consortium name="The Broad Institute Genomics Platform"/>
            <consortium name="The Broad Institute Genome Sequencing Center for Infectious Disease"/>
            <person name="Wu L."/>
            <person name="Ma J."/>
        </authorList>
    </citation>
    <scope>NUCLEOTIDE SEQUENCE [LARGE SCALE GENOMIC DNA]</scope>
    <source>
        <strain evidence="13">CGMCC 1.19062</strain>
    </source>
</reference>
<dbReference type="Gene3D" id="3.40.50.880">
    <property type="match status" value="1"/>
</dbReference>
<keyword evidence="5 10" id="KW-0315">Glutamine amidotransferase</keyword>
<comment type="catalytic activity">
    <reaction evidence="9 10">
        <text>L-glutamine + H2O = L-glutamate + NH4(+)</text>
        <dbReference type="Rhea" id="RHEA:15889"/>
        <dbReference type="ChEBI" id="CHEBI:15377"/>
        <dbReference type="ChEBI" id="CHEBI:28938"/>
        <dbReference type="ChEBI" id="CHEBI:29985"/>
        <dbReference type="ChEBI" id="CHEBI:58359"/>
        <dbReference type="EC" id="3.5.1.2"/>
    </reaction>
</comment>
<protein>
    <recommendedName>
        <fullName evidence="10">Imidazole glycerol phosphate synthase subunit HisH</fullName>
        <ecNumber evidence="10">4.3.2.10</ecNumber>
    </recommendedName>
    <alternativeName>
        <fullName evidence="10">IGP synthase glutaminase subunit</fullName>
        <ecNumber evidence="10">3.5.1.2</ecNumber>
    </alternativeName>
    <alternativeName>
        <fullName evidence="10">IGP synthase subunit HisH</fullName>
    </alternativeName>
    <alternativeName>
        <fullName evidence="10">ImGP synthase subunit HisH</fullName>
        <shortName evidence="10">IGPS subunit HisH</shortName>
    </alternativeName>
</protein>
<dbReference type="Pfam" id="PF00117">
    <property type="entry name" value="GATase"/>
    <property type="match status" value="1"/>
</dbReference>
<dbReference type="EC" id="4.3.2.10" evidence="10"/>
<comment type="pathway">
    <text evidence="1 10">Amino-acid biosynthesis; L-histidine biosynthesis; L-histidine from 5-phospho-alpha-D-ribose 1-diphosphate: step 5/9.</text>
</comment>
<keyword evidence="6 10" id="KW-0368">Histidine biosynthesis</keyword>
<keyword evidence="4 10" id="KW-0378">Hydrolase</keyword>
<dbReference type="InterPro" id="IPR029062">
    <property type="entry name" value="Class_I_gatase-like"/>
</dbReference>
<dbReference type="RefSeq" id="WP_379878515.1">
    <property type="nucleotide sequence ID" value="NZ_JBHUIP010000016.1"/>
</dbReference>
<comment type="subunit">
    <text evidence="2 10">Heterodimer of HisH and HisF.</text>
</comment>
<evidence type="ECO:0000256" key="1">
    <source>
        <dbReference type="ARBA" id="ARBA00005091"/>
    </source>
</evidence>
<evidence type="ECO:0000256" key="5">
    <source>
        <dbReference type="ARBA" id="ARBA00022962"/>
    </source>
</evidence>
<keyword evidence="10" id="KW-0963">Cytoplasm</keyword>
<evidence type="ECO:0000256" key="6">
    <source>
        <dbReference type="ARBA" id="ARBA00023102"/>
    </source>
</evidence>
<dbReference type="CDD" id="cd01748">
    <property type="entry name" value="GATase1_IGP_Synthase"/>
    <property type="match status" value="1"/>
</dbReference>
<dbReference type="HAMAP" id="MF_00278">
    <property type="entry name" value="HisH"/>
    <property type="match status" value="1"/>
</dbReference>
<dbReference type="SUPFAM" id="SSF52317">
    <property type="entry name" value="Class I glutamine amidotransferase-like"/>
    <property type="match status" value="1"/>
</dbReference>
<evidence type="ECO:0000256" key="3">
    <source>
        <dbReference type="ARBA" id="ARBA00022605"/>
    </source>
</evidence>
<comment type="function">
    <text evidence="10">IGPS catalyzes the conversion of PRFAR and glutamine to IGP, AICAR and glutamate. The HisH subunit catalyzes the hydrolysis of glutamine to glutamate and ammonia as part of the synthesis of IGP and AICAR. The resulting ammonia molecule is channeled to the active site of HisF.</text>
</comment>
<dbReference type="PROSITE" id="PS51273">
    <property type="entry name" value="GATASE_TYPE_1"/>
    <property type="match status" value="1"/>
</dbReference>
<organism evidence="12 13">
    <name type="scientific">Lacibacterium aquatile</name>
    <dbReference type="NCBI Taxonomy" id="1168082"/>
    <lineage>
        <taxon>Bacteria</taxon>
        <taxon>Pseudomonadati</taxon>
        <taxon>Pseudomonadota</taxon>
        <taxon>Alphaproteobacteria</taxon>
        <taxon>Rhodospirillales</taxon>
        <taxon>Rhodospirillaceae</taxon>
    </lineage>
</organism>
<gene>
    <name evidence="10 12" type="primary">hisH</name>
    <name evidence="12" type="ORF">ACFSM5_20560</name>
</gene>